<evidence type="ECO:0000313" key="8">
    <source>
        <dbReference type="EMBL" id="MDG4698451.1"/>
    </source>
</evidence>
<dbReference type="PANTHER" id="PTHR43101">
    <property type="entry name" value="BETA-FRUCTOSIDASE"/>
    <property type="match status" value="1"/>
</dbReference>
<keyword evidence="11" id="KW-1185">Reference proteome</keyword>
<evidence type="ECO:0000313" key="11">
    <source>
        <dbReference type="Proteomes" id="UP001176478"/>
    </source>
</evidence>
<accession>A0AA42K069</accession>
<dbReference type="SUPFAM" id="SSF75005">
    <property type="entry name" value="Arabinanase/levansucrase/invertase"/>
    <property type="match status" value="1"/>
</dbReference>
<comment type="catalytic activity">
    <reaction evidence="4">
        <text>Hydrolysis of terminal non-reducing beta-D-fructofuranoside residues in beta-D-fructofuranosides.</text>
        <dbReference type="EC" id="3.2.1.26"/>
    </reaction>
</comment>
<dbReference type="InterPro" id="IPR018053">
    <property type="entry name" value="Glyco_hydro_32_AS"/>
</dbReference>
<dbReference type="InterPro" id="IPR013320">
    <property type="entry name" value="ConA-like_dom_sf"/>
</dbReference>
<keyword evidence="2 4" id="KW-0378">Hydrolase</keyword>
<keyword evidence="3 4" id="KW-0326">Glycosidase</keyword>
<dbReference type="PROSITE" id="PS00609">
    <property type="entry name" value="GLYCOSYL_HYDROL_F32"/>
    <property type="match status" value="1"/>
</dbReference>
<dbReference type="CDD" id="cd08996">
    <property type="entry name" value="GH32_FFase"/>
    <property type="match status" value="1"/>
</dbReference>
<dbReference type="RefSeq" id="WP_071548548.1">
    <property type="nucleotide sequence ID" value="NZ_JARRYG010000027.1"/>
</dbReference>
<dbReference type="SMART" id="SM00640">
    <property type="entry name" value="Glyco_32"/>
    <property type="match status" value="1"/>
</dbReference>
<dbReference type="InterPro" id="IPR006232">
    <property type="entry name" value="Suc6P_hydrolase"/>
</dbReference>
<comment type="function">
    <text evidence="5">Enables the bacterium to metabolize sucrose as a sole carbon source.</text>
</comment>
<dbReference type="GO" id="GO:0005737">
    <property type="term" value="C:cytoplasm"/>
    <property type="evidence" value="ECO:0007669"/>
    <property type="project" value="UniProtKB-SubCell"/>
</dbReference>
<evidence type="ECO:0000256" key="3">
    <source>
        <dbReference type="ARBA" id="ARBA00023295"/>
    </source>
</evidence>
<dbReference type="Pfam" id="PF00251">
    <property type="entry name" value="Glyco_hydro_32N"/>
    <property type="match status" value="1"/>
</dbReference>
<evidence type="ECO:0000256" key="5">
    <source>
        <dbReference type="RuleBase" id="RU365015"/>
    </source>
</evidence>
<proteinExistence type="inferred from homology"/>
<feature type="domain" description="Glycosyl hydrolase family 32 N-terminal" evidence="6">
    <location>
        <begin position="28"/>
        <end position="331"/>
    </location>
</feature>
<sequence>MKNQLELANNTIQTSRKNLDFQFYPQYHLAPFAGWMNDPNGLIYHQGQYHAFYQHHPFSASWGPMHWGHATSTDMVHWQHQPIALAPSEEYDRDGCFSGSAVSHNGELYLFYTGHIWLGNQGDDSQIIQSQCVAISTDGIHFEKKGVVIPPIEGFMHFRDPKVWQQNNKWWMVVGARDPHNHGQILLFSTSDLLNWDQNYQVLAKTDDKGVYMWECPDFFPLGKHFIALFSPQGKKAEKYQYRNLFQNGYLVGNWSPNSPYTITHQFTELDFGQDFYAPQTFLSKDGRRIAIAWMDMWESHMPSQKDGWSGCFTLPRELTLNEQGKIISRPIEELKSLRQSTTHLPTINLEKNTTVLVNEDASSCELELIWDLQQSPAEKFGFWIGYGVQFYIDNQNQRLTLMRHYPEYTISDSRSVPLPETQQLKIHAFVDRSSLEIFINDGDVNFSCRIYPHEGERDLKLFAINNQAKLEKATYWHLEKAIV</sequence>
<dbReference type="Pfam" id="PF08244">
    <property type="entry name" value="Glyco_hydro_32C"/>
    <property type="match status" value="1"/>
</dbReference>
<gene>
    <name evidence="8" type="ORF">P7V44_19700</name>
    <name evidence="9" type="ORF">Q5E86_20010</name>
</gene>
<protein>
    <recommendedName>
        <fullName evidence="4">Sucrose-6-phosphate hydrolase</fullName>
        <ecNumber evidence="4">3.2.1.26</ecNumber>
    </recommendedName>
    <alternativeName>
        <fullName evidence="5">Invertase</fullName>
    </alternativeName>
</protein>
<dbReference type="Gene3D" id="2.115.10.20">
    <property type="entry name" value="Glycosyl hydrolase domain, family 43"/>
    <property type="match status" value="1"/>
</dbReference>
<comment type="similarity">
    <text evidence="1 4">Belongs to the glycosyl hydrolase 32 family.</text>
</comment>
<reference evidence="8" key="1">
    <citation type="submission" date="2023-03" db="EMBL/GenBank/DDBJ databases">
        <title>a new species belonging to Providencia genus.</title>
        <authorList>
            <person name="Yang W."/>
            <person name="Hu F."/>
            <person name="Shen S."/>
            <person name="Ding L."/>
            <person name="Yin D."/>
        </authorList>
    </citation>
    <scope>NUCLEOTIDE SEQUENCE</scope>
    <source>
        <strain evidence="8">CRE-3FA-0001</strain>
    </source>
</reference>
<reference evidence="9" key="3">
    <citation type="journal article" date="2024" name="Int. J. Antimicrob. Agents">
        <title>Identification of a novel Providencia species showing multi-drug-resistant in three patients with hospital-acquired infection.</title>
        <authorList>
            <person name="Yang W."/>
            <person name="Chen J."/>
            <person name="Yang F."/>
            <person name="Ji P."/>
            <person name="Shen S."/>
            <person name="Yin D."/>
            <person name="Hu F."/>
        </authorList>
    </citation>
    <scope>NUCLEOTIDE SEQUENCE</scope>
    <source>
        <strain evidence="9">CRE-138-0111</strain>
    </source>
</reference>
<evidence type="ECO:0000256" key="2">
    <source>
        <dbReference type="ARBA" id="ARBA00022801"/>
    </source>
</evidence>
<comment type="pathway">
    <text evidence="5">Glycan biosynthesis; sucrose metabolism.</text>
</comment>
<keyword evidence="5" id="KW-0119">Carbohydrate metabolism</keyword>
<evidence type="ECO:0000256" key="1">
    <source>
        <dbReference type="ARBA" id="ARBA00009902"/>
    </source>
</evidence>
<dbReference type="SUPFAM" id="SSF49899">
    <property type="entry name" value="Concanavalin A-like lectins/glucanases"/>
    <property type="match status" value="1"/>
</dbReference>
<dbReference type="NCBIfam" id="TIGR01322">
    <property type="entry name" value="scrB_fam"/>
    <property type="match status" value="1"/>
</dbReference>
<dbReference type="InterPro" id="IPR023296">
    <property type="entry name" value="Glyco_hydro_beta-prop_sf"/>
</dbReference>
<evidence type="ECO:0000313" key="9">
    <source>
        <dbReference type="EMBL" id="MDO7858581.1"/>
    </source>
</evidence>
<evidence type="ECO:0000256" key="4">
    <source>
        <dbReference type="RuleBase" id="RU362110"/>
    </source>
</evidence>
<comment type="subcellular location">
    <subcellularLocation>
        <location evidence="5">Cytoplasm</location>
    </subcellularLocation>
</comment>
<dbReference type="Proteomes" id="UP001176478">
    <property type="component" value="Unassembled WGS sequence"/>
</dbReference>
<dbReference type="InterPro" id="IPR013189">
    <property type="entry name" value="Glyco_hydro_32_C"/>
</dbReference>
<dbReference type="EMBL" id="JAUQTG010000016">
    <property type="protein sequence ID" value="MDO7858581.1"/>
    <property type="molecule type" value="Genomic_DNA"/>
</dbReference>
<evidence type="ECO:0000259" key="7">
    <source>
        <dbReference type="Pfam" id="PF08244"/>
    </source>
</evidence>
<reference evidence="9" key="2">
    <citation type="submission" date="2023-07" db="EMBL/GenBank/DDBJ databases">
        <authorList>
            <person name="Yang W."/>
            <person name="Chen J."/>
            <person name="Ji P."/>
            <person name="Hu F."/>
        </authorList>
    </citation>
    <scope>NUCLEOTIDE SEQUENCE</scope>
    <source>
        <strain evidence="9">CRE-138-0111</strain>
    </source>
</reference>
<dbReference type="InterPro" id="IPR001362">
    <property type="entry name" value="Glyco_hydro_32"/>
</dbReference>
<name>A0AA42K069_9GAMM</name>
<dbReference type="AlphaFoldDB" id="A0AA42K069"/>
<evidence type="ECO:0000259" key="6">
    <source>
        <dbReference type="Pfam" id="PF00251"/>
    </source>
</evidence>
<organism evidence="8 10">
    <name type="scientific">Providencia huashanensis</name>
    <dbReference type="NCBI Taxonomy" id="3037798"/>
    <lineage>
        <taxon>Bacteria</taxon>
        <taxon>Pseudomonadati</taxon>
        <taxon>Pseudomonadota</taxon>
        <taxon>Gammaproteobacteria</taxon>
        <taxon>Enterobacterales</taxon>
        <taxon>Morganellaceae</taxon>
        <taxon>Providencia</taxon>
    </lineage>
</organism>
<dbReference type="EMBL" id="JARRYG010000027">
    <property type="protein sequence ID" value="MDG4698451.1"/>
    <property type="molecule type" value="Genomic_DNA"/>
</dbReference>
<evidence type="ECO:0000313" key="10">
    <source>
        <dbReference type="Proteomes" id="UP001156701"/>
    </source>
</evidence>
<dbReference type="InterPro" id="IPR051214">
    <property type="entry name" value="GH32_Enzymes"/>
</dbReference>
<comment type="caution">
    <text evidence="8">The sequence shown here is derived from an EMBL/GenBank/DDBJ whole genome shotgun (WGS) entry which is preliminary data.</text>
</comment>
<dbReference type="EC" id="3.2.1.26" evidence="4"/>
<dbReference type="Gene3D" id="2.60.120.560">
    <property type="entry name" value="Exo-inulinase, domain 1"/>
    <property type="match status" value="1"/>
</dbReference>
<feature type="domain" description="Glycosyl hydrolase family 32 C-terminal" evidence="7">
    <location>
        <begin position="334"/>
        <end position="478"/>
    </location>
</feature>
<dbReference type="PANTHER" id="PTHR43101:SF1">
    <property type="entry name" value="BETA-FRUCTOSIDASE"/>
    <property type="match status" value="1"/>
</dbReference>
<dbReference type="GO" id="GO:0004564">
    <property type="term" value="F:beta-fructofuranosidase activity"/>
    <property type="evidence" value="ECO:0007669"/>
    <property type="project" value="UniProtKB-EC"/>
</dbReference>
<keyword evidence="5" id="KW-0963">Cytoplasm</keyword>
<dbReference type="Proteomes" id="UP001156701">
    <property type="component" value="Unassembled WGS sequence"/>
</dbReference>
<dbReference type="GO" id="GO:0005975">
    <property type="term" value="P:carbohydrate metabolic process"/>
    <property type="evidence" value="ECO:0007669"/>
    <property type="project" value="InterPro"/>
</dbReference>
<dbReference type="InterPro" id="IPR013148">
    <property type="entry name" value="Glyco_hydro_32_N"/>
</dbReference>